<dbReference type="EMBL" id="BMGI01000005">
    <property type="protein sequence ID" value="GGD43116.1"/>
    <property type="molecule type" value="Genomic_DNA"/>
</dbReference>
<protein>
    <recommendedName>
        <fullName evidence="4">Protein ImuA</fullName>
    </recommendedName>
</protein>
<evidence type="ECO:0000313" key="3">
    <source>
        <dbReference type="Proteomes" id="UP000617355"/>
    </source>
</evidence>
<dbReference type="SUPFAM" id="SSF52540">
    <property type="entry name" value="P-loop containing nucleoside triphosphate hydrolases"/>
    <property type="match status" value="1"/>
</dbReference>
<comment type="caution">
    <text evidence="2">The sequence shown here is derived from an EMBL/GenBank/DDBJ whole genome shotgun (WGS) entry which is preliminary data.</text>
</comment>
<reference evidence="3" key="1">
    <citation type="journal article" date="2019" name="Int. J. Syst. Evol. Microbiol.">
        <title>The Global Catalogue of Microorganisms (GCM) 10K type strain sequencing project: providing services to taxonomists for standard genome sequencing and annotation.</title>
        <authorList>
            <consortium name="The Broad Institute Genomics Platform"/>
            <consortium name="The Broad Institute Genome Sequencing Center for Infectious Disease"/>
            <person name="Wu L."/>
            <person name="Ma J."/>
        </authorList>
    </citation>
    <scope>NUCLEOTIDE SEQUENCE [LARGE SCALE GENOMIC DNA]</scope>
    <source>
        <strain evidence="3">CGMCC 1.12922</strain>
    </source>
</reference>
<dbReference type="Gene3D" id="3.40.50.300">
    <property type="entry name" value="P-loop containing nucleotide triphosphate hydrolases"/>
    <property type="match status" value="1"/>
</dbReference>
<dbReference type="Proteomes" id="UP000617355">
    <property type="component" value="Unassembled WGS sequence"/>
</dbReference>
<organism evidence="2 3">
    <name type="scientific">Sinisalibacter lacisalsi</name>
    <dbReference type="NCBI Taxonomy" id="1526570"/>
    <lineage>
        <taxon>Bacteria</taxon>
        <taxon>Pseudomonadati</taxon>
        <taxon>Pseudomonadota</taxon>
        <taxon>Alphaproteobacteria</taxon>
        <taxon>Rhodobacterales</taxon>
        <taxon>Roseobacteraceae</taxon>
        <taxon>Sinisalibacter</taxon>
    </lineage>
</organism>
<evidence type="ECO:0000256" key="1">
    <source>
        <dbReference type="SAM" id="MobiDB-lite"/>
    </source>
</evidence>
<dbReference type="InterPro" id="IPR027417">
    <property type="entry name" value="P-loop_NTPase"/>
</dbReference>
<evidence type="ECO:0000313" key="2">
    <source>
        <dbReference type="EMBL" id="GGD43116.1"/>
    </source>
</evidence>
<sequence length="206" mass="21888">MYPLPMQHARLTRSPHRPDPGQTLIAPIRLARARVHEAHGPARHFFAVLLARAMTGPVFWVMPAWQAARLHGPGVAALGLDPGRITFVHAAAEVDLLWTLEEVLRAGAAPLVVGELPRPAALTPMRRLQLAAEAGAGKGAPPLGLVLTPEGGSAGAESRWRMAPEHGADRTAWALTRERARAAPPATWRVMPDGDGFALARSAPGA</sequence>
<proteinExistence type="predicted"/>
<evidence type="ECO:0008006" key="4">
    <source>
        <dbReference type="Google" id="ProtNLM"/>
    </source>
</evidence>
<feature type="region of interest" description="Disordered" evidence="1">
    <location>
        <begin position="1"/>
        <end position="22"/>
    </location>
</feature>
<name>A0ABQ1QS09_9RHOB</name>
<accession>A0ABQ1QS09</accession>
<keyword evidence="3" id="KW-1185">Reference proteome</keyword>
<gene>
    <name evidence="2" type="ORF">GCM10011358_28700</name>
</gene>